<proteinExistence type="inferred from homology"/>
<organism evidence="5 6">
    <name type="scientific">Citrullus colocynthis</name>
    <name type="common">colocynth</name>
    <dbReference type="NCBI Taxonomy" id="252529"/>
    <lineage>
        <taxon>Eukaryota</taxon>
        <taxon>Viridiplantae</taxon>
        <taxon>Streptophyta</taxon>
        <taxon>Embryophyta</taxon>
        <taxon>Tracheophyta</taxon>
        <taxon>Spermatophyta</taxon>
        <taxon>Magnoliopsida</taxon>
        <taxon>eudicotyledons</taxon>
        <taxon>Gunneridae</taxon>
        <taxon>Pentapetalae</taxon>
        <taxon>rosids</taxon>
        <taxon>fabids</taxon>
        <taxon>Cucurbitales</taxon>
        <taxon>Cucurbitaceae</taxon>
        <taxon>Benincaseae</taxon>
        <taxon>Citrullus</taxon>
    </lineage>
</organism>
<keyword evidence="6" id="KW-1185">Reference proteome</keyword>
<evidence type="ECO:0000256" key="3">
    <source>
        <dbReference type="ARBA" id="ARBA00023289"/>
    </source>
</evidence>
<dbReference type="InterPro" id="IPR044577">
    <property type="entry name" value="HIPP4/7/8/17/18/19"/>
</dbReference>
<sequence length="149" mass="16843">MDCRRCYATATRPNADDSLHSSNLLNSNPHFRRGHVLFMKVKDESLKTSQIMNTSGVEKFVTDMRKHKVVVMGKFDPHKVMKKLREKTGKAVEMVVDKGSMVKDATVTKDSERSDPNNSNQLMMLNCCKESAQLLVLFSDENPNACCIM</sequence>
<keyword evidence="3" id="KW-0636">Prenylation</keyword>
<reference evidence="5 6" key="1">
    <citation type="submission" date="2024-03" db="EMBL/GenBank/DDBJ databases">
        <authorList>
            <person name="Gkanogiannis A."/>
            <person name="Becerra Lopez-Lavalle L."/>
        </authorList>
    </citation>
    <scope>NUCLEOTIDE SEQUENCE [LARGE SCALE GENOMIC DNA]</scope>
</reference>
<dbReference type="PANTHER" id="PTHR46195:SF18">
    <property type="entry name" value="SUPEROXIDE DISMUTASE 1 COPPER CHAPERONE-LIKE PROTEIN"/>
    <property type="match status" value="1"/>
</dbReference>
<evidence type="ECO:0000313" key="6">
    <source>
        <dbReference type="Proteomes" id="UP001642487"/>
    </source>
</evidence>
<dbReference type="PANTHER" id="PTHR46195">
    <property type="entry name" value="HEAVY METAL-ASSOCIATED ISOPRENYLATED PLANT PROTEIN 7"/>
    <property type="match status" value="1"/>
</dbReference>
<evidence type="ECO:0000313" key="5">
    <source>
        <dbReference type="EMBL" id="CAK9329029.1"/>
    </source>
</evidence>
<dbReference type="EMBL" id="OZ021743">
    <property type="protein sequence ID" value="CAK9329029.1"/>
    <property type="molecule type" value="Genomic_DNA"/>
</dbReference>
<keyword evidence="2" id="KW-0479">Metal-binding</keyword>
<gene>
    <name evidence="5" type="ORF">CITCOLO1_LOCUS21464</name>
</gene>
<evidence type="ECO:0008006" key="7">
    <source>
        <dbReference type="Google" id="ProtNLM"/>
    </source>
</evidence>
<protein>
    <recommendedName>
        <fullName evidence="7">HMA domain-containing protein</fullName>
    </recommendedName>
</protein>
<evidence type="ECO:0000256" key="1">
    <source>
        <dbReference type="ARBA" id="ARBA00022481"/>
    </source>
</evidence>
<evidence type="ECO:0000256" key="4">
    <source>
        <dbReference type="ARBA" id="ARBA00024045"/>
    </source>
</evidence>
<keyword evidence="3" id="KW-0449">Lipoprotein</keyword>
<name>A0ABP0Z8C1_9ROSI</name>
<dbReference type="Gene3D" id="3.30.70.100">
    <property type="match status" value="1"/>
</dbReference>
<evidence type="ECO:0000256" key="2">
    <source>
        <dbReference type="ARBA" id="ARBA00022723"/>
    </source>
</evidence>
<keyword evidence="1" id="KW-0488">Methylation</keyword>
<dbReference type="Proteomes" id="UP001642487">
    <property type="component" value="Chromosome 9"/>
</dbReference>
<accession>A0ABP0Z8C1</accession>
<comment type="similarity">
    <text evidence="4">Belongs to the HIPP family.</text>
</comment>